<evidence type="ECO:0000313" key="2">
    <source>
        <dbReference type="Proteomes" id="UP000887574"/>
    </source>
</evidence>
<keyword evidence="2" id="KW-1185">Reference proteome</keyword>
<protein>
    <submittedName>
        <fullName evidence="3">Uncharacterized protein</fullName>
    </submittedName>
</protein>
<feature type="region of interest" description="Disordered" evidence="1">
    <location>
        <begin position="1"/>
        <end position="30"/>
    </location>
</feature>
<proteinExistence type="predicted"/>
<feature type="compositionally biased region" description="Polar residues" evidence="1">
    <location>
        <begin position="13"/>
        <end position="30"/>
    </location>
</feature>
<organism evidence="2 3">
    <name type="scientific">Ditylenchus dipsaci</name>
    <dbReference type="NCBI Taxonomy" id="166011"/>
    <lineage>
        <taxon>Eukaryota</taxon>
        <taxon>Metazoa</taxon>
        <taxon>Ecdysozoa</taxon>
        <taxon>Nematoda</taxon>
        <taxon>Chromadorea</taxon>
        <taxon>Rhabditida</taxon>
        <taxon>Tylenchina</taxon>
        <taxon>Tylenchomorpha</taxon>
        <taxon>Sphaerularioidea</taxon>
        <taxon>Anguinidae</taxon>
        <taxon>Anguininae</taxon>
        <taxon>Ditylenchus</taxon>
    </lineage>
</organism>
<reference evidence="3" key="1">
    <citation type="submission" date="2022-11" db="UniProtKB">
        <authorList>
            <consortium name="WormBaseParasite"/>
        </authorList>
    </citation>
    <scope>IDENTIFICATION</scope>
</reference>
<name>A0A915E089_9BILA</name>
<feature type="compositionally biased region" description="Basic and acidic residues" evidence="1">
    <location>
        <begin position="85"/>
        <end position="94"/>
    </location>
</feature>
<dbReference type="WBParaSite" id="jg25081">
    <property type="protein sequence ID" value="jg25081"/>
    <property type="gene ID" value="jg25081"/>
</dbReference>
<dbReference type="AlphaFoldDB" id="A0A915E089"/>
<evidence type="ECO:0000313" key="3">
    <source>
        <dbReference type="WBParaSite" id="jg25081"/>
    </source>
</evidence>
<feature type="region of interest" description="Disordered" evidence="1">
    <location>
        <begin position="65"/>
        <end position="107"/>
    </location>
</feature>
<accession>A0A915E089</accession>
<evidence type="ECO:0000256" key="1">
    <source>
        <dbReference type="SAM" id="MobiDB-lite"/>
    </source>
</evidence>
<feature type="compositionally biased region" description="Polar residues" evidence="1">
    <location>
        <begin position="65"/>
        <end position="79"/>
    </location>
</feature>
<sequence length="107" mass="11393">MLYSGFPYPTPAPQSISNTSPTLQLHSPTSQQLANTILSGVLPPPPASVNPHLIYPAQTPVLFPTYNSDSPWTTAQQLPQPSPKPDLKQDDVGNTRKHSGSVSHPGG</sequence>
<dbReference type="Proteomes" id="UP000887574">
    <property type="component" value="Unplaced"/>
</dbReference>